<evidence type="ECO:0000313" key="1">
    <source>
        <dbReference type="EMBL" id="KAK6633620.1"/>
    </source>
</evidence>
<sequence length="91" mass="10562">MEYDLNSSRSKGRRSDPDRMIPCLGSWETLGEIMPTLKNYPKLNDHLSSVDGDLAPGGFGVSLRVSTFYDFTYQVFHSTWEYQFKLRRQYG</sequence>
<name>A0ABR1B292_POLSC</name>
<organism evidence="1 2">
    <name type="scientific">Polyplax serrata</name>
    <name type="common">Common mouse louse</name>
    <dbReference type="NCBI Taxonomy" id="468196"/>
    <lineage>
        <taxon>Eukaryota</taxon>
        <taxon>Metazoa</taxon>
        <taxon>Ecdysozoa</taxon>
        <taxon>Arthropoda</taxon>
        <taxon>Hexapoda</taxon>
        <taxon>Insecta</taxon>
        <taxon>Pterygota</taxon>
        <taxon>Neoptera</taxon>
        <taxon>Paraneoptera</taxon>
        <taxon>Psocodea</taxon>
        <taxon>Troctomorpha</taxon>
        <taxon>Phthiraptera</taxon>
        <taxon>Anoplura</taxon>
        <taxon>Polyplacidae</taxon>
        <taxon>Polyplax</taxon>
    </lineage>
</organism>
<dbReference type="Proteomes" id="UP001359485">
    <property type="component" value="Unassembled WGS sequence"/>
</dbReference>
<evidence type="ECO:0000313" key="2">
    <source>
        <dbReference type="Proteomes" id="UP001359485"/>
    </source>
</evidence>
<accession>A0ABR1B292</accession>
<proteinExistence type="predicted"/>
<dbReference type="EMBL" id="JAWJWF010000004">
    <property type="protein sequence ID" value="KAK6633620.1"/>
    <property type="molecule type" value="Genomic_DNA"/>
</dbReference>
<reference evidence="1 2" key="1">
    <citation type="submission" date="2023-09" db="EMBL/GenBank/DDBJ databases">
        <title>Genomes of two closely related lineages of the louse Polyplax serrata with different host specificities.</title>
        <authorList>
            <person name="Martinu J."/>
            <person name="Tarabai H."/>
            <person name="Stefka J."/>
            <person name="Hypsa V."/>
        </authorList>
    </citation>
    <scope>NUCLEOTIDE SEQUENCE [LARGE SCALE GENOMIC DNA]</scope>
    <source>
        <strain evidence="1">98ZLc_SE</strain>
    </source>
</reference>
<comment type="caution">
    <text evidence="1">The sequence shown here is derived from an EMBL/GenBank/DDBJ whole genome shotgun (WGS) entry which is preliminary data.</text>
</comment>
<protein>
    <submittedName>
        <fullName evidence="1">Uncharacterized protein</fullName>
    </submittedName>
</protein>
<keyword evidence="2" id="KW-1185">Reference proteome</keyword>
<gene>
    <name evidence="1" type="ORF">RUM44_004227</name>
</gene>